<dbReference type="Gene3D" id="3.30.360.10">
    <property type="entry name" value="Dihydrodipicolinate Reductase, domain 2"/>
    <property type="match status" value="1"/>
</dbReference>
<dbReference type="PATRIC" id="fig|187330.3.peg.3977"/>
<keyword evidence="1" id="KW-0732">Signal</keyword>
<gene>
    <name evidence="4" type="ORF">ADS77_09470</name>
</gene>
<dbReference type="InterPro" id="IPR000683">
    <property type="entry name" value="Gfo/Idh/MocA-like_OxRdtase_N"/>
</dbReference>
<dbReference type="Gene3D" id="3.40.50.720">
    <property type="entry name" value="NAD(P)-binding Rossmann-like Domain"/>
    <property type="match status" value="1"/>
</dbReference>
<organism evidence="4 5">
    <name type="scientific">Pseudoalteromonas porphyrae</name>
    <dbReference type="NCBI Taxonomy" id="187330"/>
    <lineage>
        <taxon>Bacteria</taxon>
        <taxon>Pseudomonadati</taxon>
        <taxon>Pseudomonadota</taxon>
        <taxon>Gammaproteobacteria</taxon>
        <taxon>Alteromonadales</taxon>
        <taxon>Pseudoalteromonadaceae</taxon>
        <taxon>Pseudoalteromonas</taxon>
    </lineage>
</organism>
<evidence type="ECO:0000313" key="5">
    <source>
        <dbReference type="Proteomes" id="UP000037848"/>
    </source>
</evidence>
<dbReference type="SUPFAM" id="SSF55347">
    <property type="entry name" value="Glyceraldehyde-3-phosphate dehydrogenase-like, C-terminal domain"/>
    <property type="match status" value="1"/>
</dbReference>
<name>A0A0N1EPM9_9GAMM</name>
<reference evidence="4 5" key="1">
    <citation type="submission" date="2015-08" db="EMBL/GenBank/DDBJ databases">
        <title>Draft Genome Sequence of Pseudoalteromonas porphyrae UCD-SED14.</title>
        <authorList>
            <person name="Coil D.A."/>
            <person name="Jospin G."/>
            <person name="Lee R.D."/>
            <person name="Eisen J.A."/>
        </authorList>
    </citation>
    <scope>NUCLEOTIDE SEQUENCE [LARGE SCALE GENOMIC DNA]</scope>
    <source>
        <strain evidence="4 5">UCD-SED14</strain>
    </source>
</reference>
<dbReference type="Proteomes" id="UP000037848">
    <property type="component" value="Unassembled WGS sequence"/>
</dbReference>
<protein>
    <submittedName>
        <fullName evidence="4">Oxidoreductase</fullName>
    </submittedName>
</protein>
<dbReference type="InterPro" id="IPR052515">
    <property type="entry name" value="Gfo/Idh/MocA_Oxidoreductase"/>
</dbReference>
<dbReference type="STRING" id="187330.AMS58_04785"/>
<dbReference type="RefSeq" id="WP_054203883.1">
    <property type="nucleotide sequence ID" value="NZ_LHPH01000008.1"/>
</dbReference>
<evidence type="ECO:0000256" key="1">
    <source>
        <dbReference type="ARBA" id="ARBA00022729"/>
    </source>
</evidence>
<dbReference type="GO" id="GO:0000166">
    <property type="term" value="F:nucleotide binding"/>
    <property type="evidence" value="ECO:0007669"/>
    <property type="project" value="InterPro"/>
</dbReference>
<dbReference type="OrthoDB" id="9781031at2"/>
<dbReference type="InterPro" id="IPR055170">
    <property type="entry name" value="GFO_IDH_MocA-like_dom"/>
</dbReference>
<dbReference type="EMBL" id="LHPH01000008">
    <property type="protein sequence ID" value="KPH63495.1"/>
    <property type="molecule type" value="Genomic_DNA"/>
</dbReference>
<comment type="caution">
    <text evidence="4">The sequence shown here is derived from an EMBL/GenBank/DDBJ whole genome shotgun (WGS) entry which is preliminary data.</text>
</comment>
<evidence type="ECO:0000313" key="4">
    <source>
        <dbReference type="EMBL" id="KPH63495.1"/>
    </source>
</evidence>
<dbReference type="PANTHER" id="PTHR43249:SF1">
    <property type="entry name" value="D-GLUCOSIDE 3-DEHYDROGENASE"/>
    <property type="match status" value="1"/>
</dbReference>
<proteinExistence type="predicted"/>
<evidence type="ECO:0000259" key="3">
    <source>
        <dbReference type="Pfam" id="PF22725"/>
    </source>
</evidence>
<keyword evidence="5" id="KW-1185">Reference proteome</keyword>
<dbReference type="SUPFAM" id="SSF51735">
    <property type="entry name" value="NAD(P)-binding Rossmann-fold domains"/>
    <property type="match status" value="1"/>
</dbReference>
<evidence type="ECO:0000259" key="2">
    <source>
        <dbReference type="Pfam" id="PF01408"/>
    </source>
</evidence>
<accession>A0A0N1EPM9</accession>
<dbReference type="PANTHER" id="PTHR43249">
    <property type="entry name" value="UDP-N-ACETYL-2-AMINO-2-DEOXY-D-GLUCURONATE OXIDASE"/>
    <property type="match status" value="1"/>
</dbReference>
<dbReference type="InterPro" id="IPR036291">
    <property type="entry name" value="NAD(P)-bd_dom_sf"/>
</dbReference>
<dbReference type="Pfam" id="PF22725">
    <property type="entry name" value="GFO_IDH_MocA_C3"/>
    <property type="match status" value="1"/>
</dbReference>
<sequence length="324" mass="35916">MNKVIRWGMVGCGAVTEVKSGPAYQNTAQFELHGVTRRDLVLAKDYAARHGVPNVYSSASELIACPEIDAIYIATPPDSHMELALQVAAAGKPCCIEKPLAPTYHECEIIHDAFAQQGLPLYVAYYRRSLPRFNKVKALIESNVIGDIRHVNWHLNKAPNQLDLSGKYNWRTDKSIALGGYFDDLASHGLDLFSYLFGEFEQVKGLASNQQKLYGAFDAITACWQHKSGVTGSGSWNFGGFSRYDTVTLYGQRGEITFSVFDEQVIKVTTLNGIEEYTIANPAHIHQYHVQNIALDLLSQSGHPSTGTTAMHTSWVMEQIIMPT</sequence>
<dbReference type="Pfam" id="PF01408">
    <property type="entry name" value="GFO_IDH_MocA"/>
    <property type="match status" value="1"/>
</dbReference>
<feature type="domain" description="GFO/IDH/MocA-like oxidoreductase" evidence="3">
    <location>
        <begin position="133"/>
        <end position="256"/>
    </location>
</feature>
<feature type="domain" description="Gfo/Idh/MocA-like oxidoreductase N-terminal" evidence="2">
    <location>
        <begin position="5"/>
        <end position="125"/>
    </location>
</feature>
<dbReference type="AlphaFoldDB" id="A0A0N1EPM9"/>